<proteinExistence type="predicted"/>
<evidence type="ECO:0000313" key="1">
    <source>
        <dbReference type="EMBL" id="MFH4983891.1"/>
    </source>
</evidence>
<gene>
    <name evidence="1" type="ORF">AB6A40_010600</name>
</gene>
<sequence length="134" mass="15461">MCAGIYFEVLIRAARTYERGIPSEQRIKTALTRNRATLSDACLVRHSLSELENLRCEDRSADISLLYGKALKHLQMQSYRFIGDYGKLVVPFSFKKEVRNVNPFSPSLKERTKRIGILLYKTLLLTIRSLPIIR</sequence>
<evidence type="ECO:0000313" key="2">
    <source>
        <dbReference type="Proteomes" id="UP001608902"/>
    </source>
</evidence>
<name>A0ABD6F1G2_9BILA</name>
<accession>A0ABD6F1G2</accession>
<protein>
    <submittedName>
        <fullName evidence="1">Uncharacterized protein</fullName>
    </submittedName>
</protein>
<organism evidence="1 2">
    <name type="scientific">Gnathostoma spinigerum</name>
    <dbReference type="NCBI Taxonomy" id="75299"/>
    <lineage>
        <taxon>Eukaryota</taxon>
        <taxon>Metazoa</taxon>
        <taxon>Ecdysozoa</taxon>
        <taxon>Nematoda</taxon>
        <taxon>Chromadorea</taxon>
        <taxon>Rhabditida</taxon>
        <taxon>Spirurina</taxon>
        <taxon>Gnathostomatomorpha</taxon>
        <taxon>Gnathostomatoidea</taxon>
        <taxon>Gnathostomatidae</taxon>
        <taxon>Gnathostoma</taxon>
    </lineage>
</organism>
<comment type="caution">
    <text evidence="1">The sequence shown here is derived from an EMBL/GenBank/DDBJ whole genome shotgun (WGS) entry which is preliminary data.</text>
</comment>
<reference evidence="1 2" key="1">
    <citation type="submission" date="2024-08" db="EMBL/GenBank/DDBJ databases">
        <title>Gnathostoma spinigerum genome.</title>
        <authorList>
            <person name="Gonzalez-Bertolin B."/>
            <person name="Monzon S."/>
            <person name="Zaballos A."/>
            <person name="Jimenez P."/>
            <person name="Dekumyoy P."/>
            <person name="Varona S."/>
            <person name="Cuesta I."/>
            <person name="Sumanam S."/>
            <person name="Adisakwattana P."/>
            <person name="Gasser R.B."/>
            <person name="Hernandez-Gonzalez A."/>
            <person name="Young N.D."/>
            <person name="Perteguer M.J."/>
        </authorList>
    </citation>
    <scope>NUCLEOTIDE SEQUENCE [LARGE SCALE GENOMIC DNA]</scope>
    <source>
        <strain evidence="1">AL3</strain>
        <tissue evidence="1">Liver</tissue>
    </source>
</reference>
<dbReference type="Proteomes" id="UP001608902">
    <property type="component" value="Unassembled WGS sequence"/>
</dbReference>
<dbReference type="AlphaFoldDB" id="A0ABD6F1G2"/>
<dbReference type="EMBL" id="JBGFUD010014290">
    <property type="protein sequence ID" value="MFH4983891.1"/>
    <property type="molecule type" value="Genomic_DNA"/>
</dbReference>
<keyword evidence="2" id="KW-1185">Reference proteome</keyword>